<proteinExistence type="predicted"/>
<protein>
    <submittedName>
        <fullName evidence="1">Putative structural protein</fullName>
    </submittedName>
</protein>
<name>A0A6M3IZK1_9ZZZZ</name>
<dbReference type="SUPFAM" id="SSF49899">
    <property type="entry name" value="Concanavalin A-like lectins/glucanases"/>
    <property type="match status" value="1"/>
</dbReference>
<organism evidence="1">
    <name type="scientific">viral metagenome</name>
    <dbReference type="NCBI Taxonomy" id="1070528"/>
    <lineage>
        <taxon>unclassified sequences</taxon>
        <taxon>metagenomes</taxon>
        <taxon>organismal metagenomes</taxon>
    </lineage>
</organism>
<evidence type="ECO:0000313" key="2">
    <source>
        <dbReference type="EMBL" id="QJA77121.1"/>
    </source>
</evidence>
<dbReference type="EMBL" id="MT141480">
    <property type="protein sequence ID" value="QJA62754.1"/>
    <property type="molecule type" value="Genomic_DNA"/>
</dbReference>
<dbReference type="AlphaFoldDB" id="A0A6M3IZK1"/>
<sequence length="878" mass="98099">MLKTIPNLKTVEFVLNKGMHELLPSNRRDGYACLQQNWRTSADATRIEKRLGVATEVSDFGEDVYGYHTYIDGDSNFCQIAVLESQIKRKVGAAAWGSIHTFSSSISHPVKVLDIQGKQFIINEVDSRFVHTDGNDYQIGIAAPTTLADVHILYETAIAEVDCSSLAGWTEDNTGTGDTTQVAFDGKTCFKQDAPAGAGTTLVYKDFTSPAPGKRFTIECKIYLEEAVDLWYLEVAYTTNDRVRFSYYASDNSFDMTNKALIAVPIAFTPAVDTWYTIKLYVDAENESADVYINGTYYGTYDIAAGTGSSSLTAGRVTSVLNTNAKIIYIDYINLYNSEDTTNSGSIHRYGITHARSENFGNESNPILSKINTPFFKGSGLNDLTAAGTYTGDISRTIYVRIDGTGTPDTAAISYDAMKTWNMIYVPLTGTIYLSYGVILTFAATTGHTSGDTWVINCRSMSVRRTMEEDVYFSAIPVSGDAQVDTRKIYRSVFGGATFFWMSTIANNTSTTYYEKILDLYLGTEVEQDHDVMPNGKYPVWWDNRLWVFASNTAYYSALDNPEAFDTDTRYITIRAGEEADEITGAIEYKDILYVFKRNAIYIIMKKEEGDYGRYPWNKDVGCDAPSSLIEVNDLLMFKSQRGIELYNGITTINDKFSIPVLKTIKAIDKSKLDYITSTHMRMSGEVCFSLPDLSGHWTTITQCVVVYNYLADCWYLFHYPDGKKISCMVECRTSTGELVNKIGTRDGYLGLAESGYTDFGAAIVASYYSEHATFPEGCDIGFAEFEYECLADKYLSIYWYADMNDTAVKDDALLGSTPTGQYADMYRLEYRPVELGLRAKNLQMLIYNAQNPGGAMKVNKALVYYHPRRVKGSYSGQ</sequence>
<dbReference type="InterPro" id="IPR013320">
    <property type="entry name" value="ConA-like_dom_sf"/>
</dbReference>
<accession>A0A6M3IZK1</accession>
<dbReference type="EMBL" id="MT142264">
    <property type="protein sequence ID" value="QJA77121.1"/>
    <property type="molecule type" value="Genomic_DNA"/>
</dbReference>
<reference evidence="1" key="1">
    <citation type="submission" date="2020-03" db="EMBL/GenBank/DDBJ databases">
        <title>The deep terrestrial virosphere.</title>
        <authorList>
            <person name="Holmfeldt K."/>
            <person name="Nilsson E."/>
            <person name="Simone D."/>
            <person name="Lopez-Fernandez M."/>
            <person name="Wu X."/>
            <person name="de Brujin I."/>
            <person name="Lundin D."/>
            <person name="Andersson A."/>
            <person name="Bertilsson S."/>
            <person name="Dopson M."/>
        </authorList>
    </citation>
    <scope>NUCLEOTIDE SEQUENCE</scope>
    <source>
        <strain evidence="2">MM415A01360</strain>
        <strain evidence="1">MM415B00728</strain>
    </source>
</reference>
<evidence type="ECO:0000313" key="1">
    <source>
        <dbReference type="EMBL" id="QJA62754.1"/>
    </source>
</evidence>
<gene>
    <name evidence="2" type="ORF">MM415A01360_0005</name>
    <name evidence="1" type="ORF">MM415B00728_0013</name>
</gene>